<sequence>MLHLLLVTCGALHIRLFQGTSAVNTWVRGYAHWTGAGSRFSFFAPGVSPAVRVAFDVEHPDGERLQDDFQFDNSALNVRVYAMLLRFGLNDGQDKMARAWAAAMFGRHADARSVTVRMEMLEVPTMEAHREGAPLVWTETYRAVFEHRLATHSDAQAVAP</sequence>
<dbReference type="Proteomes" id="UP000268094">
    <property type="component" value="Unassembled WGS sequence"/>
</dbReference>
<proteinExistence type="predicted"/>
<keyword evidence="2" id="KW-1185">Reference proteome</keyword>
<organism evidence="1 2">
    <name type="scientific">Corallococcus terminator</name>
    <dbReference type="NCBI Taxonomy" id="2316733"/>
    <lineage>
        <taxon>Bacteria</taxon>
        <taxon>Pseudomonadati</taxon>
        <taxon>Myxococcota</taxon>
        <taxon>Myxococcia</taxon>
        <taxon>Myxococcales</taxon>
        <taxon>Cystobacterineae</taxon>
        <taxon>Myxococcaceae</taxon>
        <taxon>Corallococcus</taxon>
    </lineage>
</organism>
<protein>
    <submittedName>
        <fullName evidence="1">Uncharacterized protein</fullName>
    </submittedName>
</protein>
<evidence type="ECO:0000313" key="1">
    <source>
        <dbReference type="EMBL" id="RKG74582.1"/>
    </source>
</evidence>
<evidence type="ECO:0000313" key="2">
    <source>
        <dbReference type="Proteomes" id="UP000268094"/>
    </source>
</evidence>
<gene>
    <name evidence="1" type="ORF">D7V88_34675</name>
</gene>
<name>A0A3A8HTP9_9BACT</name>
<comment type="caution">
    <text evidence="1">The sequence shown here is derived from an EMBL/GenBank/DDBJ whole genome shotgun (WGS) entry which is preliminary data.</text>
</comment>
<dbReference type="AlphaFoldDB" id="A0A3A8HTP9"/>
<accession>A0A3A8HTP9</accession>
<dbReference type="EMBL" id="RAVZ01000363">
    <property type="protein sequence ID" value="RKG74582.1"/>
    <property type="molecule type" value="Genomic_DNA"/>
</dbReference>
<reference evidence="2" key="1">
    <citation type="submission" date="2018-09" db="EMBL/GenBank/DDBJ databases">
        <authorList>
            <person name="Livingstone P.G."/>
            <person name="Whitworth D.E."/>
        </authorList>
    </citation>
    <scope>NUCLEOTIDE SEQUENCE [LARGE SCALE GENOMIC DNA]</scope>
    <source>
        <strain evidence="2">CA054A</strain>
    </source>
</reference>